<dbReference type="KEGG" id="vil:CFK37_18995"/>
<gene>
    <name evidence="2" type="ORF">CFK37_18995</name>
</gene>
<dbReference type="AlphaFoldDB" id="A0A220U7Y6"/>
<evidence type="ECO:0000313" key="2">
    <source>
        <dbReference type="EMBL" id="ASK64092.1"/>
    </source>
</evidence>
<evidence type="ECO:0008006" key="4">
    <source>
        <dbReference type="Google" id="ProtNLM"/>
    </source>
</evidence>
<organism evidence="2 3">
    <name type="scientific">Virgibacillus phasianinus</name>
    <dbReference type="NCBI Taxonomy" id="2017483"/>
    <lineage>
        <taxon>Bacteria</taxon>
        <taxon>Bacillati</taxon>
        <taxon>Bacillota</taxon>
        <taxon>Bacilli</taxon>
        <taxon>Bacillales</taxon>
        <taxon>Bacillaceae</taxon>
        <taxon>Virgibacillus</taxon>
    </lineage>
</organism>
<dbReference type="EMBL" id="CP022315">
    <property type="protein sequence ID" value="ASK64092.1"/>
    <property type="molecule type" value="Genomic_DNA"/>
</dbReference>
<keyword evidence="3" id="KW-1185">Reference proteome</keyword>
<accession>A0A220U7Y6</accession>
<dbReference type="PROSITE" id="PS51257">
    <property type="entry name" value="PROKAR_LIPOPROTEIN"/>
    <property type="match status" value="1"/>
</dbReference>
<reference evidence="2 3" key="1">
    <citation type="submission" date="2017-07" db="EMBL/GenBank/DDBJ databases">
        <title>Virgibacillus sp. LM2416.</title>
        <authorList>
            <person name="Tak E.J."/>
            <person name="Bae J.-W."/>
        </authorList>
    </citation>
    <scope>NUCLEOTIDE SEQUENCE [LARGE SCALE GENOMIC DNA]</scope>
    <source>
        <strain evidence="2 3">LM2416</strain>
    </source>
</reference>
<proteinExistence type="predicted"/>
<protein>
    <recommendedName>
        <fullName evidence="4">Lipoprotein</fullName>
    </recommendedName>
</protein>
<keyword evidence="1" id="KW-0732">Signal</keyword>
<evidence type="ECO:0000313" key="3">
    <source>
        <dbReference type="Proteomes" id="UP000198312"/>
    </source>
</evidence>
<name>A0A220U7Y6_9BACI</name>
<dbReference type="Proteomes" id="UP000198312">
    <property type="component" value="Chromosome"/>
</dbReference>
<dbReference type="RefSeq" id="WP_089063350.1">
    <property type="nucleotide sequence ID" value="NZ_CP022315.1"/>
</dbReference>
<dbReference type="OrthoDB" id="2878060at2"/>
<feature type="signal peptide" evidence="1">
    <location>
        <begin position="1"/>
        <end position="19"/>
    </location>
</feature>
<sequence length="154" mass="17853">MKYQIVPLMIILLLLSACSGNKEAIKIEDKGMANALFIQKVEDNIAKEEMTKFVRDKDKIKNVLSMVEGLKVKEMVNENFFREMESQNSYTLGFSEKEKFEATGEPMPYAFYILEDGTFAFPYDGFNSQHPLRVTKEKHPQLLKKIKKLLDIDF</sequence>
<evidence type="ECO:0000256" key="1">
    <source>
        <dbReference type="SAM" id="SignalP"/>
    </source>
</evidence>
<feature type="chain" id="PRO_5038945508" description="Lipoprotein" evidence="1">
    <location>
        <begin position="20"/>
        <end position="154"/>
    </location>
</feature>